<organism evidence="1 2">
    <name type="scientific">Kitasatospora indigofera</name>
    <dbReference type="NCBI Taxonomy" id="67307"/>
    <lineage>
        <taxon>Bacteria</taxon>
        <taxon>Bacillati</taxon>
        <taxon>Actinomycetota</taxon>
        <taxon>Actinomycetes</taxon>
        <taxon>Kitasatosporales</taxon>
        <taxon>Streptomycetaceae</taxon>
        <taxon>Kitasatospora</taxon>
    </lineage>
</organism>
<dbReference type="EMBL" id="BNBO01000008">
    <property type="protein sequence ID" value="GHH66722.1"/>
    <property type="molecule type" value="Genomic_DNA"/>
</dbReference>
<dbReference type="Proteomes" id="UP000617734">
    <property type="component" value="Unassembled WGS sequence"/>
</dbReference>
<comment type="caution">
    <text evidence="1">The sequence shown here is derived from an EMBL/GenBank/DDBJ whole genome shotgun (WGS) entry which is preliminary data.</text>
</comment>
<gene>
    <name evidence="1" type="ORF">GCM10018781_20950</name>
</gene>
<name>A0A919FJ18_9ACTN</name>
<dbReference type="GeneID" id="95352572"/>
<evidence type="ECO:0000313" key="1">
    <source>
        <dbReference type="EMBL" id="GHH66722.1"/>
    </source>
</evidence>
<reference evidence="1" key="2">
    <citation type="submission" date="2020-09" db="EMBL/GenBank/DDBJ databases">
        <authorList>
            <person name="Sun Q."/>
            <person name="Ohkuma M."/>
        </authorList>
    </citation>
    <scope>NUCLEOTIDE SEQUENCE</scope>
    <source>
        <strain evidence="1">JCM 4646</strain>
    </source>
</reference>
<reference evidence="1" key="1">
    <citation type="journal article" date="2014" name="Int. J. Syst. Evol. Microbiol.">
        <title>Complete genome sequence of Corynebacterium casei LMG S-19264T (=DSM 44701T), isolated from a smear-ripened cheese.</title>
        <authorList>
            <consortium name="US DOE Joint Genome Institute (JGI-PGF)"/>
            <person name="Walter F."/>
            <person name="Albersmeier A."/>
            <person name="Kalinowski J."/>
            <person name="Ruckert C."/>
        </authorList>
    </citation>
    <scope>NUCLEOTIDE SEQUENCE</scope>
    <source>
        <strain evidence="1">JCM 4646</strain>
    </source>
</reference>
<dbReference type="AlphaFoldDB" id="A0A919FJ18"/>
<accession>A0A919FJ18</accession>
<evidence type="ECO:0000313" key="2">
    <source>
        <dbReference type="Proteomes" id="UP000617734"/>
    </source>
</evidence>
<proteinExistence type="predicted"/>
<keyword evidence="2" id="KW-1185">Reference proteome</keyword>
<protein>
    <submittedName>
        <fullName evidence="1">Uncharacterized protein</fullName>
    </submittedName>
</protein>
<sequence length="83" mass="9428">MNPHLALIATPLVLGLLVRLLRRPRRATADLARGLRDLITLRMVLRDTDPDQRAHLLRAHHAWRTESVGRSRGVSRPPARSRS</sequence>
<dbReference type="RefSeq" id="WP_190210543.1">
    <property type="nucleotide sequence ID" value="NZ_BNBO01000008.1"/>
</dbReference>